<evidence type="ECO:0000313" key="2">
    <source>
        <dbReference type="Proteomes" id="UP000326950"/>
    </source>
</evidence>
<dbReference type="AlphaFoldDB" id="A0A5N6UA33"/>
<name>A0A5N6UA33_ASPTM</name>
<proteinExistence type="predicted"/>
<evidence type="ECO:0000313" key="1">
    <source>
        <dbReference type="EMBL" id="KAE8155475.1"/>
    </source>
</evidence>
<organism evidence="1 2">
    <name type="scientific">Aspergillus tamarii</name>
    <dbReference type="NCBI Taxonomy" id="41984"/>
    <lineage>
        <taxon>Eukaryota</taxon>
        <taxon>Fungi</taxon>
        <taxon>Dikarya</taxon>
        <taxon>Ascomycota</taxon>
        <taxon>Pezizomycotina</taxon>
        <taxon>Eurotiomycetes</taxon>
        <taxon>Eurotiomycetidae</taxon>
        <taxon>Eurotiales</taxon>
        <taxon>Aspergillaceae</taxon>
        <taxon>Aspergillus</taxon>
        <taxon>Aspergillus subgen. Circumdati</taxon>
    </lineage>
</organism>
<keyword evidence="2" id="KW-1185">Reference proteome</keyword>
<dbReference type="OrthoDB" id="4508175at2759"/>
<dbReference type="Proteomes" id="UP000326950">
    <property type="component" value="Unassembled WGS sequence"/>
</dbReference>
<sequence length="389" mass="43563">MSDLPLSSAPQRSPYVTEVFMDGNTEADNTIGVALGHPVQDISEIEVAWKMFSPGRSAGTVVLQLLRDSWLLLKRIRLDDWIQYAIGLPSTAIAVFYSYYDRLSLSLFEFLCHFPEEVGTYRLVSKKLQGCDPFLHLAVTHALGCVQERKPYDALVLDTSFIHAPLKGLLSTPDKDALRRLAALEVRYARYRSSLLMAQGLDFNVDTRFLLAVSELPTGLLAQQLTGDTLHELRQLSNDSVVRGDSCLGLLGARWDQLCHDTQEVAAVGDVDEKLVALGWVPYPATGSPDAPWLTPPSQELYRLQNFFSLAAIMHGLVHHGFRSDTIGHLIGFADAKDNYRHYRVHLHAEPSLPFLYPLVVDFRRGNAVALQSIFSFLLYDDQNLHARK</sequence>
<protein>
    <submittedName>
        <fullName evidence="1">Uncharacterized protein</fullName>
    </submittedName>
</protein>
<dbReference type="EMBL" id="ML738854">
    <property type="protein sequence ID" value="KAE8155475.1"/>
    <property type="molecule type" value="Genomic_DNA"/>
</dbReference>
<gene>
    <name evidence="1" type="ORF">BDV40DRAFT_306974</name>
</gene>
<accession>A0A5N6UA33</accession>
<reference evidence="1 2" key="1">
    <citation type="submission" date="2019-04" db="EMBL/GenBank/DDBJ databases">
        <title>Friends and foes A comparative genomics study of 23 Aspergillus species from section Flavi.</title>
        <authorList>
            <consortium name="DOE Joint Genome Institute"/>
            <person name="Kjaerbolling I."/>
            <person name="Vesth T."/>
            <person name="Frisvad J.C."/>
            <person name="Nybo J.L."/>
            <person name="Theobald S."/>
            <person name="Kildgaard S."/>
            <person name="Isbrandt T."/>
            <person name="Kuo A."/>
            <person name="Sato A."/>
            <person name="Lyhne E.K."/>
            <person name="Kogle M.E."/>
            <person name="Wiebenga A."/>
            <person name="Kun R.S."/>
            <person name="Lubbers R.J."/>
            <person name="Makela M.R."/>
            <person name="Barry K."/>
            <person name="Chovatia M."/>
            <person name="Clum A."/>
            <person name="Daum C."/>
            <person name="Haridas S."/>
            <person name="He G."/>
            <person name="LaButti K."/>
            <person name="Lipzen A."/>
            <person name="Mondo S."/>
            <person name="Riley R."/>
            <person name="Salamov A."/>
            <person name="Simmons B.A."/>
            <person name="Magnuson J.K."/>
            <person name="Henrissat B."/>
            <person name="Mortensen U.H."/>
            <person name="Larsen T.O."/>
            <person name="Devries R.P."/>
            <person name="Grigoriev I.V."/>
            <person name="Machida M."/>
            <person name="Baker S.E."/>
            <person name="Andersen M.R."/>
        </authorList>
    </citation>
    <scope>NUCLEOTIDE SEQUENCE [LARGE SCALE GENOMIC DNA]</scope>
    <source>
        <strain evidence="1 2">CBS 117626</strain>
    </source>
</reference>